<reference evidence="6" key="1">
    <citation type="submission" date="2018-04" db="EMBL/GenBank/DDBJ databases">
        <authorList>
            <person name="Go L.Y."/>
            <person name="Mitchell J.A."/>
        </authorList>
    </citation>
    <scope>NUCLEOTIDE SEQUENCE</scope>
    <source>
        <tissue evidence="6">Whole organism</tissue>
    </source>
</reference>
<dbReference type="AlphaFoldDB" id="A0A336MT19"/>
<evidence type="ECO:0000313" key="7">
    <source>
        <dbReference type="EMBL" id="SSX31417.1"/>
    </source>
</evidence>
<evidence type="ECO:0000256" key="1">
    <source>
        <dbReference type="ARBA" id="ARBA00004613"/>
    </source>
</evidence>
<dbReference type="PANTHER" id="PTHR11610">
    <property type="entry name" value="LIPASE"/>
    <property type="match status" value="1"/>
</dbReference>
<evidence type="ECO:0000313" key="6">
    <source>
        <dbReference type="EMBL" id="SSX11853.1"/>
    </source>
</evidence>
<dbReference type="Pfam" id="PF00151">
    <property type="entry name" value="Lipase"/>
    <property type="match status" value="3"/>
</dbReference>
<feature type="domain" description="Lipase" evidence="5">
    <location>
        <begin position="247"/>
        <end position="361"/>
    </location>
</feature>
<accession>A0A336MT19</accession>
<dbReference type="SUPFAM" id="SSF53474">
    <property type="entry name" value="alpha/beta-Hydrolases"/>
    <property type="match status" value="2"/>
</dbReference>
<dbReference type="VEuPathDB" id="VectorBase:CSON003613"/>
<dbReference type="GO" id="GO:0005615">
    <property type="term" value="C:extracellular space"/>
    <property type="evidence" value="ECO:0007669"/>
    <property type="project" value="TreeGrafter"/>
</dbReference>
<dbReference type="GO" id="GO:0016298">
    <property type="term" value="F:lipase activity"/>
    <property type="evidence" value="ECO:0007669"/>
    <property type="project" value="InterPro"/>
</dbReference>
<evidence type="ECO:0000256" key="2">
    <source>
        <dbReference type="ARBA" id="ARBA00010701"/>
    </source>
</evidence>
<comment type="subcellular location">
    <subcellularLocation>
        <location evidence="1">Secreted</location>
    </subcellularLocation>
</comment>
<dbReference type="GO" id="GO:0017171">
    <property type="term" value="F:serine hydrolase activity"/>
    <property type="evidence" value="ECO:0007669"/>
    <property type="project" value="TreeGrafter"/>
</dbReference>
<evidence type="ECO:0000256" key="4">
    <source>
        <dbReference type="RuleBase" id="RU004262"/>
    </source>
</evidence>
<reference evidence="7" key="2">
    <citation type="submission" date="2018-07" db="EMBL/GenBank/DDBJ databases">
        <authorList>
            <person name="Quirk P.G."/>
            <person name="Krulwich T.A."/>
        </authorList>
    </citation>
    <scope>NUCLEOTIDE SEQUENCE</scope>
</reference>
<protein>
    <submittedName>
        <fullName evidence="7">CSON003613 protein</fullName>
    </submittedName>
</protein>
<dbReference type="GO" id="GO:0016042">
    <property type="term" value="P:lipid catabolic process"/>
    <property type="evidence" value="ECO:0007669"/>
    <property type="project" value="TreeGrafter"/>
</dbReference>
<dbReference type="InterPro" id="IPR013818">
    <property type="entry name" value="Lipase"/>
</dbReference>
<feature type="domain" description="Lipase" evidence="5">
    <location>
        <begin position="60"/>
        <end position="163"/>
    </location>
</feature>
<dbReference type="PANTHER" id="PTHR11610:SF150">
    <property type="entry name" value="FI01825P-RELATED"/>
    <property type="match status" value="1"/>
</dbReference>
<name>A0A336MT19_CULSO</name>
<dbReference type="EMBL" id="UFQT01001683">
    <property type="protein sequence ID" value="SSX31417.1"/>
    <property type="molecule type" value="Genomic_DNA"/>
</dbReference>
<proteinExistence type="inferred from homology"/>
<dbReference type="InterPro" id="IPR029058">
    <property type="entry name" value="AB_hydrolase_fold"/>
</dbReference>
<gene>
    <name evidence="7" type="primary">CSON003613</name>
</gene>
<evidence type="ECO:0000259" key="5">
    <source>
        <dbReference type="Pfam" id="PF00151"/>
    </source>
</evidence>
<dbReference type="InterPro" id="IPR000734">
    <property type="entry name" value="TAG_lipase"/>
</dbReference>
<evidence type="ECO:0000256" key="3">
    <source>
        <dbReference type="ARBA" id="ARBA00022525"/>
    </source>
</evidence>
<feature type="domain" description="Lipase" evidence="5">
    <location>
        <begin position="171"/>
        <end position="240"/>
    </location>
</feature>
<organism evidence="7">
    <name type="scientific">Culicoides sonorensis</name>
    <name type="common">Biting midge</name>
    <dbReference type="NCBI Taxonomy" id="179676"/>
    <lineage>
        <taxon>Eukaryota</taxon>
        <taxon>Metazoa</taxon>
        <taxon>Ecdysozoa</taxon>
        <taxon>Arthropoda</taxon>
        <taxon>Hexapoda</taxon>
        <taxon>Insecta</taxon>
        <taxon>Pterygota</taxon>
        <taxon>Neoptera</taxon>
        <taxon>Endopterygota</taxon>
        <taxon>Diptera</taxon>
        <taxon>Nematocera</taxon>
        <taxon>Chironomoidea</taxon>
        <taxon>Ceratopogonidae</taxon>
        <taxon>Ceratopogoninae</taxon>
        <taxon>Culicoides</taxon>
        <taxon>Monoculicoides</taxon>
    </lineage>
</organism>
<dbReference type="Gene3D" id="3.40.50.1820">
    <property type="entry name" value="alpha/beta hydrolase"/>
    <property type="match status" value="4"/>
</dbReference>
<comment type="similarity">
    <text evidence="2 4">Belongs to the AB hydrolase superfamily. Lipase family.</text>
</comment>
<sequence>MKQRRKINLIELIVRNFDDHHATGSGYLLFTKSELKSNETRYFLLDAQLDEENSQEQQLRFDAQNDTKFLLFTSRNSVNPQFIELGDRDSLLESNFNPGDPVRFIIHGFRDGPNAIVNSRGKRAYLEKGDFNVIVVDWSKGADTLNYLTAKKRIYSIGPIVSECGSDLDGACSHQRSAMYWAESINSETGFWSVPCLSYDDIKNKTCPITGSQLKMGGEPSNKGKASGVYYLTTASASPFALEQGVLKFSNDCNFTTNFKSTSQFPYKNQGLNLRFLLHTRKNPSKPENMKFVILTGKFNITAFNASLPTRILIHDYLGSPDDEFCQRSKEEYLKRGDFNIFVIDWQETSNSLYIVAQKNLQSYEYWIESINSETGFWAQTVVTLKDIETKDFEDMPAPDCVMGGEPANIHNKRGIYFLTTNRQTPFARGKVRY</sequence>
<keyword evidence="3" id="KW-0964">Secreted</keyword>
<dbReference type="EMBL" id="UFQS01001683">
    <property type="protein sequence ID" value="SSX11853.1"/>
    <property type="molecule type" value="Genomic_DNA"/>
</dbReference>